<evidence type="ECO:0008006" key="4">
    <source>
        <dbReference type="Google" id="ProtNLM"/>
    </source>
</evidence>
<protein>
    <recommendedName>
        <fullName evidence="4">DUF3592 domain-containing protein</fullName>
    </recommendedName>
</protein>
<dbReference type="AlphaFoldDB" id="A1ZPC3"/>
<keyword evidence="1" id="KW-0812">Transmembrane</keyword>
<evidence type="ECO:0000256" key="1">
    <source>
        <dbReference type="SAM" id="Phobius"/>
    </source>
</evidence>
<evidence type="ECO:0000313" key="2">
    <source>
        <dbReference type="EMBL" id="EAY27662.1"/>
    </source>
</evidence>
<keyword evidence="1" id="KW-0472">Membrane</keyword>
<comment type="caution">
    <text evidence="2">The sequence shown here is derived from an EMBL/GenBank/DDBJ whole genome shotgun (WGS) entry which is preliminary data.</text>
</comment>
<dbReference type="Proteomes" id="UP000004095">
    <property type="component" value="Unassembled WGS sequence"/>
</dbReference>
<dbReference type="EMBL" id="AAWS01000021">
    <property type="protein sequence ID" value="EAY27662.1"/>
    <property type="molecule type" value="Genomic_DNA"/>
</dbReference>
<evidence type="ECO:0000313" key="3">
    <source>
        <dbReference type="Proteomes" id="UP000004095"/>
    </source>
</evidence>
<name>A1ZPC3_MICM2</name>
<accession>A1ZPC3</accession>
<sequence>MKKKRPPFFWTIVILAIFAVFSWSAAAFFYFTQKQFVNKAVKTQGRIIAYKKQRKVYRPVVQYITAKKDTIIHTAALGKTDTTLIPKGSSLNLLYLPQKPQIVKVNDFWQLWFQPLVIGGFGSAPLLFILFLRWVLVPKNHAQQEEKEILDKL</sequence>
<reference evidence="2 3" key="1">
    <citation type="submission" date="2007-01" db="EMBL/GenBank/DDBJ databases">
        <authorList>
            <person name="Haygood M."/>
            <person name="Podell S."/>
            <person name="Anderson C."/>
            <person name="Hopkinson B."/>
            <person name="Roe K."/>
            <person name="Barbeau K."/>
            <person name="Gaasterland T."/>
            <person name="Ferriera S."/>
            <person name="Johnson J."/>
            <person name="Kravitz S."/>
            <person name="Beeson K."/>
            <person name="Sutton G."/>
            <person name="Rogers Y.-H."/>
            <person name="Friedman R."/>
            <person name="Frazier M."/>
            <person name="Venter J.C."/>
        </authorList>
    </citation>
    <scope>NUCLEOTIDE SEQUENCE [LARGE SCALE GENOMIC DNA]</scope>
    <source>
        <strain evidence="2 3">ATCC 23134</strain>
    </source>
</reference>
<dbReference type="OrthoDB" id="2242169at2"/>
<organism evidence="2 3">
    <name type="scientific">Microscilla marina ATCC 23134</name>
    <dbReference type="NCBI Taxonomy" id="313606"/>
    <lineage>
        <taxon>Bacteria</taxon>
        <taxon>Pseudomonadati</taxon>
        <taxon>Bacteroidota</taxon>
        <taxon>Cytophagia</taxon>
        <taxon>Cytophagales</taxon>
        <taxon>Microscillaceae</taxon>
        <taxon>Microscilla</taxon>
    </lineage>
</organism>
<keyword evidence="1" id="KW-1133">Transmembrane helix</keyword>
<feature type="transmembrane region" description="Helical" evidence="1">
    <location>
        <begin position="7"/>
        <end position="31"/>
    </location>
</feature>
<gene>
    <name evidence="2" type="ORF">M23134_03730</name>
</gene>
<proteinExistence type="predicted"/>
<feature type="transmembrane region" description="Helical" evidence="1">
    <location>
        <begin position="112"/>
        <end position="136"/>
    </location>
</feature>
<keyword evidence="3" id="KW-1185">Reference proteome</keyword>
<dbReference type="RefSeq" id="WP_002698973.1">
    <property type="nucleotide sequence ID" value="NZ_AAWS01000021.1"/>
</dbReference>